<evidence type="ECO:0000313" key="2">
    <source>
        <dbReference type="EnsemblMetazoa" id="ENSAATROPP011923"/>
    </source>
</evidence>
<keyword evidence="3" id="KW-1185">Reference proteome</keyword>
<accession>A0AAG5DMN1</accession>
<protein>
    <submittedName>
        <fullName evidence="2">Uncharacterized protein</fullName>
    </submittedName>
</protein>
<proteinExistence type="predicted"/>
<sequence>MAIDISKNIRKHSFSVGLIYMLRTIFVFAAAVVWQLNPVPLENAETDKIALHLIFFVGIAYLFFAIVYWIGCMKRVRCCITLCLVHEAFNVLTVAFSLFVVYNHSSVGGSILFLITYGTTMYIAIVLTQQRKLMLNDTMPSIEDVQIQIP</sequence>
<keyword evidence="1" id="KW-1133">Transmembrane helix</keyword>
<dbReference type="EnsemblMetazoa" id="ENSAATROPT013121">
    <property type="protein sequence ID" value="ENSAATROPP011923"/>
    <property type="gene ID" value="ENSAATROPG010681"/>
</dbReference>
<evidence type="ECO:0000256" key="1">
    <source>
        <dbReference type="SAM" id="Phobius"/>
    </source>
</evidence>
<feature type="transmembrane region" description="Helical" evidence="1">
    <location>
        <begin position="78"/>
        <end position="101"/>
    </location>
</feature>
<keyword evidence="1" id="KW-0812">Transmembrane</keyword>
<dbReference type="AlphaFoldDB" id="A0AAG5DMN1"/>
<evidence type="ECO:0000313" key="3">
    <source>
        <dbReference type="Proteomes" id="UP000075880"/>
    </source>
</evidence>
<name>A0AAG5DMN1_ANOAO</name>
<reference evidence="2" key="1">
    <citation type="submission" date="2024-04" db="UniProtKB">
        <authorList>
            <consortium name="EnsemblMetazoa"/>
        </authorList>
    </citation>
    <scope>IDENTIFICATION</scope>
    <source>
        <strain evidence="2">EBRO</strain>
    </source>
</reference>
<organism evidence="2 3">
    <name type="scientific">Anopheles atroparvus</name>
    <name type="common">European mosquito</name>
    <dbReference type="NCBI Taxonomy" id="41427"/>
    <lineage>
        <taxon>Eukaryota</taxon>
        <taxon>Metazoa</taxon>
        <taxon>Ecdysozoa</taxon>
        <taxon>Arthropoda</taxon>
        <taxon>Hexapoda</taxon>
        <taxon>Insecta</taxon>
        <taxon>Pterygota</taxon>
        <taxon>Neoptera</taxon>
        <taxon>Endopterygota</taxon>
        <taxon>Diptera</taxon>
        <taxon>Nematocera</taxon>
        <taxon>Culicoidea</taxon>
        <taxon>Culicidae</taxon>
        <taxon>Anophelinae</taxon>
        <taxon>Anopheles</taxon>
    </lineage>
</organism>
<feature type="transmembrane region" description="Helical" evidence="1">
    <location>
        <begin position="107"/>
        <end position="127"/>
    </location>
</feature>
<keyword evidence="1" id="KW-0472">Membrane</keyword>
<feature type="transmembrane region" description="Helical" evidence="1">
    <location>
        <begin position="12"/>
        <end position="37"/>
    </location>
</feature>
<feature type="transmembrane region" description="Helical" evidence="1">
    <location>
        <begin position="49"/>
        <end position="71"/>
    </location>
</feature>
<dbReference type="Proteomes" id="UP000075880">
    <property type="component" value="Unassembled WGS sequence"/>
</dbReference>